<dbReference type="KEGG" id="dori:FH5T_20650"/>
<evidence type="ECO:0000259" key="8">
    <source>
        <dbReference type="Pfam" id="PF08281"/>
    </source>
</evidence>
<evidence type="ECO:0000259" key="7">
    <source>
        <dbReference type="Pfam" id="PF04542"/>
    </source>
</evidence>
<dbReference type="Proteomes" id="UP000023772">
    <property type="component" value="Chromosome"/>
</dbReference>
<dbReference type="Pfam" id="PF04542">
    <property type="entry name" value="Sigma70_r2"/>
    <property type="match status" value="1"/>
</dbReference>
<dbReference type="InterPro" id="IPR014284">
    <property type="entry name" value="RNA_pol_sigma-70_dom"/>
</dbReference>
<dbReference type="InterPro" id="IPR013325">
    <property type="entry name" value="RNA_pol_sigma_r2"/>
</dbReference>
<dbReference type="InterPro" id="IPR036388">
    <property type="entry name" value="WH-like_DNA-bd_sf"/>
</dbReference>
<feature type="domain" description="RNA polymerase sigma factor 70 region 4 type 2" evidence="8">
    <location>
        <begin position="160"/>
        <end position="210"/>
    </location>
</feature>
<dbReference type="Pfam" id="PF08281">
    <property type="entry name" value="Sigma70_r4_2"/>
    <property type="match status" value="1"/>
</dbReference>
<dbReference type="EMBL" id="FOHT01000047">
    <property type="protein sequence ID" value="SEU11209.1"/>
    <property type="molecule type" value="Genomic_DNA"/>
</dbReference>
<keyword evidence="4 6" id="KW-0238">DNA-binding</keyword>
<dbReference type="GO" id="GO:0016987">
    <property type="term" value="F:sigma factor activity"/>
    <property type="evidence" value="ECO:0007669"/>
    <property type="project" value="UniProtKB-KW"/>
</dbReference>
<dbReference type="InterPro" id="IPR000838">
    <property type="entry name" value="RNA_pol_sigma70_ECF_CS"/>
</dbReference>
<evidence type="ECO:0000313" key="12">
    <source>
        <dbReference type="Proteomes" id="UP000181981"/>
    </source>
</evidence>
<keyword evidence="3 6" id="KW-0731">Sigma factor</keyword>
<evidence type="ECO:0000313" key="10">
    <source>
        <dbReference type="EMBL" id="SEU11209.1"/>
    </source>
</evidence>
<evidence type="ECO:0000256" key="3">
    <source>
        <dbReference type="ARBA" id="ARBA00023082"/>
    </source>
</evidence>
<dbReference type="InterPro" id="IPR007627">
    <property type="entry name" value="RNA_pol_sigma70_r2"/>
</dbReference>
<feature type="domain" description="RNA polymerase sigma-70 region 2" evidence="7">
    <location>
        <begin position="66"/>
        <end position="132"/>
    </location>
</feature>
<dbReference type="Gene3D" id="1.10.1740.10">
    <property type="match status" value="1"/>
</dbReference>
<dbReference type="InterPro" id="IPR013324">
    <property type="entry name" value="RNA_pol_sigma_r3/r4-like"/>
</dbReference>
<comment type="similarity">
    <text evidence="1 6">Belongs to the sigma-70 factor family. ECF subfamily.</text>
</comment>
<dbReference type="Gene3D" id="1.10.10.10">
    <property type="entry name" value="Winged helix-like DNA-binding domain superfamily/Winged helix DNA-binding domain"/>
    <property type="match status" value="1"/>
</dbReference>
<keyword evidence="2 6" id="KW-0805">Transcription regulation</keyword>
<keyword evidence="11" id="KW-1185">Reference proteome</keyword>
<dbReference type="GO" id="GO:0006352">
    <property type="term" value="P:DNA-templated transcription initiation"/>
    <property type="evidence" value="ECO:0007669"/>
    <property type="project" value="InterPro"/>
</dbReference>
<reference evidence="10 12" key="2">
    <citation type="submission" date="2016-10" db="EMBL/GenBank/DDBJ databases">
        <authorList>
            <person name="de Groot N.N."/>
        </authorList>
    </citation>
    <scope>NUCLEOTIDE SEQUENCE [LARGE SCALE GENOMIC DNA]</scope>
    <source>
        <strain evidence="10 12">DSM 25947</strain>
    </source>
</reference>
<reference evidence="9 11" key="1">
    <citation type="submission" date="2014-03" db="EMBL/GenBank/DDBJ databases">
        <title>Complete genome sequence of a deeply braunched marine Bacteroidia bacterium Draconibacterium orientale type strain FH5T.</title>
        <authorList>
            <person name="Li X."/>
            <person name="Wang X."/>
            <person name="Xie Z."/>
            <person name="Du Z."/>
            <person name="Chen G."/>
        </authorList>
    </citation>
    <scope>NUCLEOTIDE SEQUENCE [LARGE SCALE GENOMIC DNA]</scope>
    <source>
        <strain evidence="9 11">FH5</strain>
    </source>
</reference>
<name>X5E3N5_9BACT</name>
<dbReference type="PANTHER" id="PTHR43133">
    <property type="entry name" value="RNA POLYMERASE ECF-TYPE SIGMA FACTO"/>
    <property type="match status" value="1"/>
</dbReference>
<gene>
    <name evidence="9" type="ORF">FH5T_20650</name>
    <name evidence="10" type="ORF">SAMN05444285_1477</name>
</gene>
<keyword evidence="5 6" id="KW-0804">Transcription</keyword>
<dbReference type="NCBIfam" id="TIGR02937">
    <property type="entry name" value="sigma70-ECF"/>
    <property type="match status" value="1"/>
</dbReference>
<dbReference type="PROSITE" id="PS01063">
    <property type="entry name" value="SIGMA70_ECF"/>
    <property type="match status" value="1"/>
</dbReference>
<dbReference type="SUPFAM" id="SSF88659">
    <property type="entry name" value="Sigma3 and sigma4 domains of RNA polymerase sigma factors"/>
    <property type="match status" value="1"/>
</dbReference>
<evidence type="ECO:0000313" key="11">
    <source>
        <dbReference type="Proteomes" id="UP000023772"/>
    </source>
</evidence>
<dbReference type="STRING" id="1168034.FH5T_20650"/>
<dbReference type="AlphaFoldDB" id="X5E3N5"/>
<evidence type="ECO:0000256" key="6">
    <source>
        <dbReference type="RuleBase" id="RU000716"/>
    </source>
</evidence>
<evidence type="ECO:0000256" key="1">
    <source>
        <dbReference type="ARBA" id="ARBA00010641"/>
    </source>
</evidence>
<dbReference type="CDD" id="cd06171">
    <property type="entry name" value="Sigma70_r4"/>
    <property type="match status" value="1"/>
</dbReference>
<dbReference type="EMBL" id="CP007451">
    <property type="protein sequence ID" value="AHW61211.1"/>
    <property type="molecule type" value="Genomic_DNA"/>
</dbReference>
<evidence type="ECO:0000313" key="9">
    <source>
        <dbReference type="EMBL" id="AHW61211.1"/>
    </source>
</evidence>
<dbReference type="Proteomes" id="UP000181981">
    <property type="component" value="Unassembled WGS sequence"/>
</dbReference>
<proteinExistence type="inferred from homology"/>
<dbReference type="HOGENOM" id="CLU_047691_3_2_10"/>
<evidence type="ECO:0000256" key="5">
    <source>
        <dbReference type="ARBA" id="ARBA00023163"/>
    </source>
</evidence>
<organism evidence="10 12">
    <name type="scientific">Draconibacterium orientale</name>
    <dbReference type="NCBI Taxonomy" id="1168034"/>
    <lineage>
        <taxon>Bacteria</taxon>
        <taxon>Pseudomonadati</taxon>
        <taxon>Bacteroidota</taxon>
        <taxon>Bacteroidia</taxon>
        <taxon>Marinilabiliales</taxon>
        <taxon>Prolixibacteraceae</taxon>
        <taxon>Draconibacterium</taxon>
    </lineage>
</organism>
<dbReference type="GO" id="GO:0003677">
    <property type="term" value="F:DNA binding"/>
    <property type="evidence" value="ECO:0007669"/>
    <property type="project" value="UniProtKB-KW"/>
</dbReference>
<dbReference type="InterPro" id="IPR013249">
    <property type="entry name" value="RNA_pol_sigma70_r4_t2"/>
</dbReference>
<evidence type="ECO:0000256" key="2">
    <source>
        <dbReference type="ARBA" id="ARBA00023015"/>
    </source>
</evidence>
<protein>
    <recommendedName>
        <fullName evidence="6">RNA polymerase sigma factor</fullName>
    </recommendedName>
</protein>
<sequence>MIKKIAKTFRKNYPKNKKYFRNVCNIDILPSSLNQKNKRLNTLYKNIHQEIIDQCREGSQKAQFQLYKLYYKAMFNVSLRIVNDQMEAEDVIQEAFLSAFKKIDTYKGEVSFGAWLKRIVVNRSLDCLKKRKVQFEAINERTTEIAESRMDTRELDARVLKQSIQELSDGYRVVLSLYLIEGYDHEEISQILGISNSASRTQLLRAKNKLREILKGKEIFSYN</sequence>
<dbReference type="PANTHER" id="PTHR43133:SF46">
    <property type="entry name" value="RNA POLYMERASE SIGMA-70 FACTOR ECF SUBFAMILY"/>
    <property type="match status" value="1"/>
</dbReference>
<accession>X5E3N5</accession>
<evidence type="ECO:0000256" key="4">
    <source>
        <dbReference type="ARBA" id="ARBA00023125"/>
    </source>
</evidence>
<dbReference type="InterPro" id="IPR039425">
    <property type="entry name" value="RNA_pol_sigma-70-like"/>
</dbReference>
<dbReference type="eggNOG" id="COG1595">
    <property type="taxonomic scope" value="Bacteria"/>
</dbReference>
<dbReference type="SUPFAM" id="SSF88946">
    <property type="entry name" value="Sigma2 domain of RNA polymerase sigma factors"/>
    <property type="match status" value="1"/>
</dbReference>